<dbReference type="AlphaFoldDB" id="A0A563W187"/>
<protein>
    <recommendedName>
        <fullName evidence="1">DUF4440 domain-containing protein</fullName>
    </recommendedName>
</protein>
<evidence type="ECO:0000313" key="2">
    <source>
        <dbReference type="EMBL" id="VEP17395.1"/>
    </source>
</evidence>
<gene>
    <name evidence="2" type="ORF">H1P_60051</name>
</gene>
<dbReference type="Pfam" id="PF14534">
    <property type="entry name" value="DUF4440"/>
    <property type="match status" value="1"/>
</dbReference>
<keyword evidence="3" id="KW-1185">Reference proteome</keyword>
<organism evidence="2 3">
    <name type="scientific">Hyella patelloides LEGE 07179</name>
    <dbReference type="NCBI Taxonomy" id="945734"/>
    <lineage>
        <taxon>Bacteria</taxon>
        <taxon>Bacillati</taxon>
        <taxon>Cyanobacteriota</taxon>
        <taxon>Cyanophyceae</taxon>
        <taxon>Pleurocapsales</taxon>
        <taxon>Hyellaceae</taxon>
        <taxon>Hyella</taxon>
    </lineage>
</organism>
<dbReference type="EMBL" id="CAACVJ010000556">
    <property type="protein sequence ID" value="VEP17395.1"/>
    <property type="molecule type" value="Genomic_DNA"/>
</dbReference>
<dbReference type="InterPro" id="IPR032710">
    <property type="entry name" value="NTF2-like_dom_sf"/>
</dbReference>
<evidence type="ECO:0000259" key="1">
    <source>
        <dbReference type="Pfam" id="PF14534"/>
    </source>
</evidence>
<dbReference type="Proteomes" id="UP000320055">
    <property type="component" value="Unassembled WGS sequence"/>
</dbReference>
<sequence>MLKPSEQQIQLIGKVAVVTVRVHLVGSYAGITSDNDFRFTRVWSLDSSDIWQIVAAHSSIVT</sequence>
<name>A0A563W187_9CYAN</name>
<feature type="domain" description="DUF4440" evidence="1">
    <location>
        <begin position="3"/>
        <end position="53"/>
    </location>
</feature>
<proteinExistence type="predicted"/>
<accession>A0A563W187</accession>
<dbReference type="SUPFAM" id="SSF54427">
    <property type="entry name" value="NTF2-like"/>
    <property type="match status" value="1"/>
</dbReference>
<reference evidence="2 3" key="1">
    <citation type="submission" date="2019-01" db="EMBL/GenBank/DDBJ databases">
        <authorList>
            <person name="Brito A."/>
        </authorList>
    </citation>
    <scope>NUCLEOTIDE SEQUENCE [LARGE SCALE GENOMIC DNA]</scope>
    <source>
        <strain evidence="2">1</strain>
    </source>
</reference>
<dbReference type="InterPro" id="IPR027843">
    <property type="entry name" value="DUF4440"/>
</dbReference>
<dbReference type="Gene3D" id="3.10.450.50">
    <property type="match status" value="1"/>
</dbReference>
<evidence type="ECO:0000313" key="3">
    <source>
        <dbReference type="Proteomes" id="UP000320055"/>
    </source>
</evidence>